<dbReference type="Proteomes" id="UP000011080">
    <property type="component" value="Unassembled WGS sequence"/>
</dbReference>
<keyword evidence="6" id="KW-0481">Metalloenzyme inhibitor</keyword>
<evidence type="ECO:0000256" key="3">
    <source>
        <dbReference type="ARBA" id="ARBA00022525"/>
    </source>
</evidence>
<dbReference type="GO" id="GO:0051045">
    <property type="term" value="P:negative regulation of membrane protein ectodomain proteolysis"/>
    <property type="evidence" value="ECO:0007669"/>
    <property type="project" value="TreeGrafter"/>
</dbReference>
<keyword evidence="3" id="KW-0964">Secreted</keyword>
<organism evidence="10 11">
    <name type="scientific">Bos mutus</name>
    <name type="common">wild yak</name>
    <dbReference type="NCBI Taxonomy" id="72004"/>
    <lineage>
        <taxon>Eukaryota</taxon>
        <taxon>Metazoa</taxon>
        <taxon>Chordata</taxon>
        <taxon>Craniata</taxon>
        <taxon>Vertebrata</taxon>
        <taxon>Euteleostomi</taxon>
        <taxon>Mammalia</taxon>
        <taxon>Eutheria</taxon>
        <taxon>Laurasiatheria</taxon>
        <taxon>Artiodactyla</taxon>
        <taxon>Ruminantia</taxon>
        <taxon>Pecora</taxon>
        <taxon>Bovidae</taxon>
        <taxon>Bovinae</taxon>
        <taxon>Bos</taxon>
    </lineage>
</organism>
<feature type="site" description="Involved in metalloproteinase-binding" evidence="7">
    <location>
        <position position="40"/>
    </location>
</feature>
<dbReference type="InterPro" id="IPR008993">
    <property type="entry name" value="TIMP-like_OB-fold"/>
</dbReference>
<evidence type="ECO:0000256" key="6">
    <source>
        <dbReference type="ARBA" id="ARBA00023215"/>
    </source>
</evidence>
<evidence type="ECO:0000313" key="10">
    <source>
        <dbReference type="EMBL" id="ELR48627.1"/>
    </source>
</evidence>
<proteinExistence type="inferred from homology"/>
<dbReference type="GO" id="GO:0008191">
    <property type="term" value="F:metalloendopeptidase inhibitor activity"/>
    <property type="evidence" value="ECO:0007669"/>
    <property type="project" value="InterPro"/>
</dbReference>
<feature type="signal peptide" evidence="9">
    <location>
        <begin position="1"/>
        <end position="26"/>
    </location>
</feature>
<evidence type="ECO:0000313" key="11">
    <source>
        <dbReference type="Proteomes" id="UP000011080"/>
    </source>
</evidence>
<keyword evidence="4" id="KW-0483">Metalloprotease inhibitor</keyword>
<dbReference type="Gene3D" id="2.40.50.120">
    <property type="match status" value="1"/>
</dbReference>
<protein>
    <recommendedName>
        <fullName evidence="12">Metalloproteinase inhibitor 1</fullName>
    </recommendedName>
</protein>
<dbReference type="PANTHER" id="PTHR11844">
    <property type="entry name" value="METALLOPROTEASE INHIBITOR"/>
    <property type="match status" value="1"/>
</dbReference>
<evidence type="ECO:0000256" key="8">
    <source>
        <dbReference type="SAM" id="MobiDB-lite"/>
    </source>
</evidence>
<feature type="region of interest" description="Disordered" evidence="8">
    <location>
        <begin position="76"/>
        <end position="121"/>
    </location>
</feature>
<reference evidence="10 11" key="1">
    <citation type="journal article" date="2012" name="Nat. Genet.">
        <title>The yak genome and adaptation to life at high altitude.</title>
        <authorList>
            <person name="Qiu Q."/>
            <person name="Zhang G."/>
            <person name="Ma T."/>
            <person name="Qian W."/>
            <person name="Wang J."/>
            <person name="Ye Z."/>
            <person name="Cao C."/>
            <person name="Hu Q."/>
            <person name="Kim J."/>
            <person name="Larkin D.M."/>
            <person name="Auvil L."/>
            <person name="Capitanu B."/>
            <person name="Ma J."/>
            <person name="Lewin H.A."/>
            <person name="Qian X."/>
            <person name="Lang Y."/>
            <person name="Zhou R."/>
            <person name="Wang L."/>
            <person name="Wang K."/>
            <person name="Xia J."/>
            <person name="Liao S."/>
            <person name="Pan S."/>
            <person name="Lu X."/>
            <person name="Hou H."/>
            <person name="Wang Y."/>
            <person name="Zang X."/>
            <person name="Yin Y."/>
            <person name="Ma H."/>
            <person name="Zhang J."/>
            <person name="Wang Z."/>
            <person name="Zhang Y."/>
            <person name="Zhang D."/>
            <person name="Yonezawa T."/>
            <person name="Hasegawa M."/>
            <person name="Zhong Y."/>
            <person name="Liu W."/>
            <person name="Zhang Y."/>
            <person name="Huang Z."/>
            <person name="Zhang S."/>
            <person name="Long R."/>
            <person name="Yang H."/>
            <person name="Wang J."/>
            <person name="Lenstra J.A."/>
            <person name="Cooper D.N."/>
            <person name="Wu Y."/>
            <person name="Wang J."/>
            <person name="Shi P."/>
            <person name="Wang J."/>
            <person name="Liu J."/>
        </authorList>
    </citation>
    <scope>NUCLEOTIDE SEQUENCE [LARGE SCALE GENOMIC DNA]</scope>
    <source>
        <strain evidence="11">yakQH1</strain>
    </source>
</reference>
<evidence type="ECO:0000256" key="4">
    <source>
        <dbReference type="ARBA" id="ARBA00022608"/>
    </source>
</evidence>
<evidence type="ECO:0000256" key="1">
    <source>
        <dbReference type="ARBA" id="ARBA00004613"/>
    </source>
</evidence>
<sequence>MGPAAHSLPLAFCLLMLGTLLPRANTYSCFPEHPQQAFCNADIVIRAKTVSLPEETSFQFKREEHTVRMENLRVSQIPTHISSSPQQRPDNPQKPIGSMRCEMKAGPASLAETQSTHRADE</sequence>
<comment type="similarity">
    <text evidence="2">Belongs to the protease inhibitor I35 (TIMP) family.</text>
</comment>
<dbReference type="PANTHER" id="PTHR11844:SF24">
    <property type="entry name" value="METALLOPROTEINASE INHIBITOR 2"/>
    <property type="match status" value="1"/>
</dbReference>
<dbReference type="Pfam" id="PF00965">
    <property type="entry name" value="TIMP"/>
    <property type="match status" value="1"/>
</dbReference>
<dbReference type="GO" id="GO:0002020">
    <property type="term" value="F:protease binding"/>
    <property type="evidence" value="ECO:0007669"/>
    <property type="project" value="TreeGrafter"/>
</dbReference>
<evidence type="ECO:0000256" key="9">
    <source>
        <dbReference type="SAM" id="SignalP"/>
    </source>
</evidence>
<keyword evidence="5" id="KW-0646">Protease inhibitor</keyword>
<dbReference type="GO" id="GO:0031012">
    <property type="term" value="C:extracellular matrix"/>
    <property type="evidence" value="ECO:0007669"/>
    <property type="project" value="TreeGrafter"/>
</dbReference>
<dbReference type="InterPro" id="IPR001820">
    <property type="entry name" value="TIMP"/>
</dbReference>
<dbReference type="GO" id="GO:0034097">
    <property type="term" value="P:response to cytokine"/>
    <property type="evidence" value="ECO:0007669"/>
    <property type="project" value="TreeGrafter"/>
</dbReference>
<feature type="chain" id="PRO_5003991247" description="Metalloproteinase inhibitor 1" evidence="9">
    <location>
        <begin position="27"/>
        <end position="121"/>
    </location>
</feature>
<gene>
    <name evidence="10" type="ORF">M91_07594</name>
</gene>
<dbReference type="SUPFAM" id="SSF50242">
    <property type="entry name" value="TIMP-like"/>
    <property type="match status" value="1"/>
</dbReference>
<evidence type="ECO:0000256" key="7">
    <source>
        <dbReference type="PIRSR" id="PIRSR601820-2"/>
    </source>
</evidence>
<evidence type="ECO:0008006" key="12">
    <source>
        <dbReference type="Google" id="ProtNLM"/>
    </source>
</evidence>
<feature type="site" description="Involved in metalloproteinase-binding" evidence="7">
    <location>
        <position position="61"/>
    </location>
</feature>
<dbReference type="EMBL" id="JH882647">
    <property type="protein sequence ID" value="ELR48627.1"/>
    <property type="molecule type" value="Genomic_DNA"/>
</dbReference>
<evidence type="ECO:0000256" key="5">
    <source>
        <dbReference type="ARBA" id="ARBA00022690"/>
    </source>
</evidence>
<comment type="subcellular location">
    <subcellularLocation>
        <location evidence="1">Secreted</location>
    </subcellularLocation>
</comment>
<feature type="compositionally biased region" description="Polar residues" evidence="8">
    <location>
        <begin position="76"/>
        <end position="90"/>
    </location>
</feature>
<dbReference type="GO" id="GO:0009725">
    <property type="term" value="P:response to hormone"/>
    <property type="evidence" value="ECO:0007669"/>
    <property type="project" value="TreeGrafter"/>
</dbReference>
<dbReference type="AlphaFoldDB" id="L8HZZ3"/>
<dbReference type="GO" id="GO:0005615">
    <property type="term" value="C:extracellular space"/>
    <property type="evidence" value="ECO:0007669"/>
    <property type="project" value="TreeGrafter"/>
</dbReference>
<name>L8HZZ3_9CETA</name>
<accession>L8HZZ3</accession>
<keyword evidence="9" id="KW-0732">Signal</keyword>
<evidence type="ECO:0000256" key="2">
    <source>
        <dbReference type="ARBA" id="ARBA00011027"/>
    </source>
</evidence>